<feature type="compositionally biased region" description="Low complexity" evidence="1">
    <location>
        <begin position="118"/>
        <end position="128"/>
    </location>
</feature>
<name>A0A1A8TKU5_9GAMM</name>
<evidence type="ECO:0000256" key="1">
    <source>
        <dbReference type="SAM" id="MobiDB-lite"/>
    </source>
</evidence>
<organism evidence="3 4">
    <name type="scientific">Marinomonas spartinae</name>
    <dbReference type="NCBI Taxonomy" id="1792290"/>
    <lineage>
        <taxon>Bacteria</taxon>
        <taxon>Pseudomonadati</taxon>
        <taxon>Pseudomonadota</taxon>
        <taxon>Gammaproteobacteria</taxon>
        <taxon>Oceanospirillales</taxon>
        <taxon>Oceanospirillaceae</taxon>
        <taxon>Marinomonas</taxon>
    </lineage>
</organism>
<accession>A0A1A8TKU5</accession>
<keyword evidence="2" id="KW-0472">Membrane</keyword>
<dbReference type="RefSeq" id="WP_067017098.1">
    <property type="nucleotide sequence ID" value="NZ_FLOB01000005.1"/>
</dbReference>
<protein>
    <submittedName>
        <fullName evidence="3">Uncharacterized protein</fullName>
    </submittedName>
</protein>
<dbReference type="EMBL" id="FLOB01000005">
    <property type="protein sequence ID" value="SBS33007.1"/>
    <property type="molecule type" value="Genomic_DNA"/>
</dbReference>
<keyword evidence="2" id="KW-0812">Transmembrane</keyword>
<dbReference type="STRING" id="1792290.MSP8886_02631"/>
<dbReference type="AlphaFoldDB" id="A0A1A8TKU5"/>
<keyword evidence="2" id="KW-1133">Transmembrane helix</keyword>
<reference evidence="3 4" key="1">
    <citation type="submission" date="2016-06" db="EMBL/GenBank/DDBJ databases">
        <authorList>
            <person name="Kjaerup R.B."/>
            <person name="Dalgaard T.S."/>
            <person name="Juul-Madsen H.R."/>
        </authorList>
    </citation>
    <scope>NUCLEOTIDE SEQUENCE [LARGE SCALE GENOMIC DNA]</scope>
    <source>
        <strain evidence="3 4">CECT 8886</strain>
    </source>
</reference>
<proteinExistence type="predicted"/>
<sequence>MPIYRSSIIKKSWLIALFCAIAIHGLILFASKDQNWLDLLKPSALASKKTLEVSLITPEKQTQTQSNRQAAAPSLDNPKDNSKSQKQTSTTADTTNHVTQKTNTANSTKAQGTEFFQSTSPTNTTTQQKKPDSHFGTVERNGVSVPAGNRHGLDSKLLTSQQTKTLTDKPELLDISKISLSPDADMQTTSKIFSKELRQKIEESKAAQREYLKGVDKSKNTNYPITEDADGTRYVNIKGVCWRMPKEDATDGSKKGWAIVFDGCGIKSKLFHFELNISPSILTNELLGPDSPFNLEQQPK</sequence>
<gene>
    <name evidence="3" type="ORF">MSP8886_02631</name>
</gene>
<feature type="compositionally biased region" description="Polar residues" evidence="1">
    <location>
        <begin position="84"/>
        <end position="117"/>
    </location>
</feature>
<evidence type="ECO:0000313" key="3">
    <source>
        <dbReference type="EMBL" id="SBS33007.1"/>
    </source>
</evidence>
<dbReference type="OrthoDB" id="6107092at2"/>
<evidence type="ECO:0000313" key="4">
    <source>
        <dbReference type="Proteomes" id="UP000092544"/>
    </source>
</evidence>
<dbReference type="Proteomes" id="UP000092544">
    <property type="component" value="Unassembled WGS sequence"/>
</dbReference>
<feature type="compositionally biased region" description="Polar residues" evidence="1">
    <location>
        <begin position="59"/>
        <end position="69"/>
    </location>
</feature>
<feature type="region of interest" description="Disordered" evidence="1">
    <location>
        <begin position="56"/>
        <end position="137"/>
    </location>
</feature>
<keyword evidence="4" id="KW-1185">Reference proteome</keyword>
<feature type="transmembrane region" description="Helical" evidence="2">
    <location>
        <begin position="12"/>
        <end position="31"/>
    </location>
</feature>
<evidence type="ECO:0000256" key="2">
    <source>
        <dbReference type="SAM" id="Phobius"/>
    </source>
</evidence>